<gene>
    <name evidence="3" type="ORF">BCF55_1459</name>
</gene>
<name>A0A497XSD6_9AQUI</name>
<feature type="coiled-coil region" evidence="1">
    <location>
        <begin position="100"/>
        <end position="127"/>
    </location>
</feature>
<dbReference type="AlphaFoldDB" id="A0A497XSD6"/>
<dbReference type="InterPro" id="IPR016796">
    <property type="entry name" value="UCP021774"/>
</dbReference>
<dbReference type="PIRSF" id="PIRSF021774">
    <property type="entry name" value="UCP021774"/>
    <property type="match status" value="1"/>
</dbReference>
<dbReference type="InterPro" id="IPR035923">
    <property type="entry name" value="TT1751-like_sf"/>
</dbReference>
<evidence type="ECO:0000259" key="2">
    <source>
        <dbReference type="Pfam" id="PF03625"/>
    </source>
</evidence>
<comment type="caution">
    <text evidence="3">The sequence shown here is derived from an EMBL/GenBank/DDBJ whole genome shotgun (WGS) entry which is preliminary data.</text>
</comment>
<dbReference type="CDD" id="cd14797">
    <property type="entry name" value="DUF302"/>
    <property type="match status" value="1"/>
</dbReference>
<keyword evidence="1" id="KW-0175">Coiled coil</keyword>
<dbReference type="InterPro" id="IPR005180">
    <property type="entry name" value="DUF302"/>
</dbReference>
<dbReference type="EMBL" id="RCCJ01000001">
    <property type="protein sequence ID" value="RLJ71161.1"/>
    <property type="molecule type" value="Genomic_DNA"/>
</dbReference>
<dbReference type="PANTHER" id="PTHR38342:SF1">
    <property type="entry name" value="SLR5037 PROTEIN"/>
    <property type="match status" value="1"/>
</dbReference>
<dbReference type="Gene3D" id="3.30.310.70">
    <property type="entry name" value="TT1751-like domain"/>
    <property type="match status" value="1"/>
</dbReference>
<dbReference type="Pfam" id="PF03625">
    <property type="entry name" value="DUF302"/>
    <property type="match status" value="1"/>
</dbReference>
<feature type="domain" description="DUF302" evidence="2">
    <location>
        <begin position="35"/>
        <end position="95"/>
    </location>
</feature>
<evidence type="ECO:0000256" key="1">
    <source>
        <dbReference type="SAM" id="Coils"/>
    </source>
</evidence>
<reference evidence="3 4" key="1">
    <citation type="submission" date="2018-10" db="EMBL/GenBank/DDBJ databases">
        <title>Genomic Encyclopedia of Archaeal and Bacterial Type Strains, Phase II (KMG-II): from individual species to whole genera.</title>
        <authorList>
            <person name="Goeker M."/>
        </authorList>
    </citation>
    <scope>NUCLEOTIDE SEQUENCE [LARGE SCALE GENOMIC DNA]</scope>
    <source>
        <strain evidence="3 4">DSM 16510</strain>
    </source>
</reference>
<dbReference type="PANTHER" id="PTHR38342">
    <property type="entry name" value="SLR5037 PROTEIN"/>
    <property type="match status" value="1"/>
</dbReference>
<evidence type="ECO:0000313" key="4">
    <source>
        <dbReference type="Proteomes" id="UP000267841"/>
    </source>
</evidence>
<organism evidence="3 4">
    <name type="scientific">Hydrogenivirga caldilitoris</name>
    <dbReference type="NCBI Taxonomy" id="246264"/>
    <lineage>
        <taxon>Bacteria</taxon>
        <taxon>Pseudomonadati</taxon>
        <taxon>Aquificota</taxon>
        <taxon>Aquificia</taxon>
        <taxon>Aquificales</taxon>
        <taxon>Aquificaceae</taxon>
        <taxon>Hydrogenivirga</taxon>
    </lineage>
</organism>
<evidence type="ECO:0000313" key="3">
    <source>
        <dbReference type="EMBL" id="RLJ71161.1"/>
    </source>
</evidence>
<dbReference type="RefSeq" id="WP_121012101.1">
    <property type="nucleotide sequence ID" value="NZ_RCCJ01000001.1"/>
</dbReference>
<proteinExistence type="predicted"/>
<dbReference type="SUPFAM" id="SSF103247">
    <property type="entry name" value="TT1751-like"/>
    <property type="match status" value="1"/>
</dbReference>
<accession>A0A497XSD6</accession>
<dbReference type="Proteomes" id="UP000267841">
    <property type="component" value="Unassembled WGS sequence"/>
</dbReference>
<keyword evidence="4" id="KW-1185">Reference proteome</keyword>
<sequence length="127" mass="14103">MLINVESAKSVEEVRQKLEETAKAKGFGVMSTHEVTKILESKGQPINYSCVIVEICQPRAASQVLSRNPYISTAMPCRVAIFEQGGKTILSTIAPTEMLNMFNEQELEGIAQEVEKLVREIMEESAK</sequence>
<dbReference type="OrthoDB" id="9791067at2"/>
<protein>
    <submittedName>
        <fullName evidence="3">Uncharacterized protein (DUF302 family)</fullName>
    </submittedName>
</protein>